<dbReference type="RefSeq" id="WP_055182625.1">
    <property type="nucleotide sequence ID" value="NZ_CYYC01000008.1"/>
</dbReference>
<accession>A0A173SGM0</accession>
<dbReference type="PROSITE" id="PS50104">
    <property type="entry name" value="TIR"/>
    <property type="match status" value="1"/>
</dbReference>
<gene>
    <name evidence="3" type="ORF">ERS852578_00927</name>
</gene>
<dbReference type="SUPFAM" id="SSF52200">
    <property type="entry name" value="Toll/Interleukin receptor TIR domain"/>
    <property type="match status" value="1"/>
</dbReference>
<evidence type="ECO:0000259" key="2">
    <source>
        <dbReference type="PROSITE" id="PS50104"/>
    </source>
</evidence>
<evidence type="ECO:0000313" key="4">
    <source>
        <dbReference type="Proteomes" id="UP000095390"/>
    </source>
</evidence>
<reference evidence="3 4" key="1">
    <citation type="submission" date="2015-09" db="EMBL/GenBank/DDBJ databases">
        <authorList>
            <consortium name="Pathogen Informatics"/>
        </authorList>
    </citation>
    <scope>NUCLEOTIDE SEQUENCE [LARGE SCALE GENOMIC DNA]</scope>
    <source>
        <strain evidence="3 4">2789STDY5834966</strain>
    </source>
</reference>
<dbReference type="InterPro" id="IPR035897">
    <property type="entry name" value="Toll_tir_struct_dom_sf"/>
</dbReference>
<dbReference type="SMART" id="SM00255">
    <property type="entry name" value="TIR"/>
    <property type="match status" value="1"/>
</dbReference>
<proteinExistence type="predicted"/>
<dbReference type="Pfam" id="PF13676">
    <property type="entry name" value="TIR_2"/>
    <property type="match status" value="1"/>
</dbReference>
<feature type="compositionally biased region" description="Basic and acidic residues" evidence="1">
    <location>
        <begin position="21"/>
        <end position="36"/>
    </location>
</feature>
<dbReference type="OrthoDB" id="7285215at2"/>
<feature type="domain" description="TIR" evidence="2">
    <location>
        <begin position="144"/>
        <end position="279"/>
    </location>
</feature>
<protein>
    <submittedName>
        <fullName evidence="3">TIR domain</fullName>
    </submittedName>
</protein>
<dbReference type="InterPro" id="IPR000157">
    <property type="entry name" value="TIR_dom"/>
</dbReference>
<dbReference type="EMBL" id="CYYC01000008">
    <property type="protein sequence ID" value="CUM89522.1"/>
    <property type="molecule type" value="Genomic_DNA"/>
</dbReference>
<dbReference type="AlphaFoldDB" id="A0A173SGM0"/>
<dbReference type="Gene3D" id="3.40.50.10140">
    <property type="entry name" value="Toll/interleukin-1 receptor homology (TIR) domain"/>
    <property type="match status" value="1"/>
</dbReference>
<feature type="region of interest" description="Disordered" evidence="1">
    <location>
        <begin position="21"/>
        <end position="56"/>
    </location>
</feature>
<feature type="compositionally biased region" description="Polar residues" evidence="1">
    <location>
        <begin position="41"/>
        <end position="51"/>
    </location>
</feature>
<evidence type="ECO:0000256" key="1">
    <source>
        <dbReference type="SAM" id="MobiDB-lite"/>
    </source>
</evidence>
<name>A0A173SGM0_9FIRM</name>
<sequence>MGVEQYQRKVNSLDKEIADLEKKKAEEDRKAADNHKKASRVSVSKNASESMIKSKMRQIENYEEKARKAEAASADYGKKISDKRTKRNDAYLKLQKEEQNERKKQEKSIENMKRVYEQRISELESLRLSKVKNGFLETVSGDEPEYDVFVSHAWEDKADFVEAFVQALKDREIKVWYDKSKIKWGDSMRARIDDGLRKSKFGVAILSPNYIAEGKYWTKAELDGLFQMESINGKTLLPIWHNLTKKQVMDYSPILASKLAMTTATMTAEEIADELLDMLSSEEDK</sequence>
<organism evidence="3 4">
    <name type="scientific">Anaerobutyricum hallii</name>
    <dbReference type="NCBI Taxonomy" id="39488"/>
    <lineage>
        <taxon>Bacteria</taxon>
        <taxon>Bacillati</taxon>
        <taxon>Bacillota</taxon>
        <taxon>Clostridia</taxon>
        <taxon>Lachnospirales</taxon>
        <taxon>Lachnospiraceae</taxon>
        <taxon>Anaerobutyricum</taxon>
    </lineage>
</organism>
<dbReference type="Proteomes" id="UP000095390">
    <property type="component" value="Unassembled WGS sequence"/>
</dbReference>
<dbReference type="GO" id="GO:0007165">
    <property type="term" value="P:signal transduction"/>
    <property type="evidence" value="ECO:0007669"/>
    <property type="project" value="InterPro"/>
</dbReference>
<evidence type="ECO:0000313" key="3">
    <source>
        <dbReference type="EMBL" id="CUM89522.1"/>
    </source>
</evidence>